<dbReference type="SUPFAM" id="SSF50952">
    <property type="entry name" value="Soluble quinoprotein glucose dehydrogenase"/>
    <property type="match status" value="1"/>
</dbReference>
<dbReference type="PANTHER" id="PTHR19328:SF55">
    <property type="entry name" value="BLR6566 PROTEIN"/>
    <property type="match status" value="1"/>
</dbReference>
<dbReference type="InterPro" id="IPR011041">
    <property type="entry name" value="Quinoprot_gluc/sorb_DH_b-prop"/>
</dbReference>
<dbReference type="Proteomes" id="UP000663825">
    <property type="component" value="Unassembled WGS sequence"/>
</dbReference>
<dbReference type="AlphaFoldDB" id="A0A820HJ96"/>
<dbReference type="EMBL" id="CAJOBO010000100">
    <property type="protein sequence ID" value="CAF4128879.1"/>
    <property type="molecule type" value="Genomic_DNA"/>
</dbReference>
<dbReference type="OrthoDB" id="9972746at2759"/>
<comment type="caution">
    <text evidence="5">The sequence shown here is derived from an EMBL/GenBank/DDBJ whole genome shotgun (WGS) entry which is preliminary data.</text>
</comment>
<dbReference type="EMBL" id="CAJOBP010001559">
    <property type="protein sequence ID" value="CAF4293870.1"/>
    <property type="molecule type" value="Genomic_DNA"/>
</dbReference>
<evidence type="ECO:0000313" key="4">
    <source>
        <dbReference type="EMBL" id="CAF4128879.1"/>
    </source>
</evidence>
<feature type="domain" description="Pyrroloquinoline quinone-dependent pyranose dehydrogenase beta-propeller" evidence="2">
    <location>
        <begin position="67"/>
        <end position="403"/>
    </location>
</feature>
<proteinExistence type="predicted"/>
<dbReference type="Pfam" id="PF22807">
    <property type="entry name" value="TrAA12"/>
    <property type="match status" value="1"/>
</dbReference>
<evidence type="ECO:0000259" key="2">
    <source>
        <dbReference type="Pfam" id="PF22807"/>
    </source>
</evidence>
<feature type="chain" id="PRO_5035622029" description="Pyrroloquinoline quinone-dependent pyranose dehydrogenase beta-propeller domain-containing protein" evidence="1">
    <location>
        <begin position="17"/>
        <end position="412"/>
    </location>
</feature>
<sequence length="412" mass="45743">MLACCLLFVAATFAQSAPVVPTQPFTPTPIRLTLDDLPAPYATSSATKPAIVVDVPSNATLLVADVNFRVTIYRSGLRTPRQMIYTPTDDILVTENRGGSISILTGDTTSVFADASNGISQAFGMAFVPGWFYVANAGDLRRFRYQTGDRRIMGTGQVLLTYPSTYHWTRSLILSPSGDRLFVTVGSGSNVDIEYPSRASVQIANLDGTANATFAWGLRNPVGIDFHPKTGELYVAVQERDELGDDLVPDYFTRIQKDEFYGWPFAYLTPKNVDPRRRFANGSSERPDLVEITRTPDVLLQAHSAVLDMQFYRGTQFPSRYQNGAFIACHGSWNRNAGTGYKLIFIPFNDSNRPQGYYEEFLKGFLLDPQGPTTYGRPVGLLEMKDGSLLFSEDGNERIYRIEYVKSTVSSK</sequence>
<reference evidence="5" key="1">
    <citation type="submission" date="2021-02" db="EMBL/GenBank/DDBJ databases">
        <authorList>
            <person name="Nowell W R."/>
        </authorList>
    </citation>
    <scope>NUCLEOTIDE SEQUENCE</scope>
</reference>
<organism evidence="5 6">
    <name type="scientific">Rotaria socialis</name>
    <dbReference type="NCBI Taxonomy" id="392032"/>
    <lineage>
        <taxon>Eukaryota</taxon>
        <taxon>Metazoa</taxon>
        <taxon>Spiralia</taxon>
        <taxon>Gnathifera</taxon>
        <taxon>Rotifera</taxon>
        <taxon>Eurotatoria</taxon>
        <taxon>Bdelloidea</taxon>
        <taxon>Philodinida</taxon>
        <taxon>Philodinidae</taxon>
        <taxon>Rotaria</taxon>
    </lineage>
</organism>
<feature type="signal peptide" evidence="1">
    <location>
        <begin position="1"/>
        <end position="16"/>
    </location>
</feature>
<dbReference type="InterPro" id="IPR011042">
    <property type="entry name" value="6-blade_b-propeller_TolB-like"/>
</dbReference>
<gene>
    <name evidence="4" type="ORF">HFQ381_LOCUS2915</name>
    <name evidence="3" type="ORF">TIS948_LOCUS5808</name>
    <name evidence="5" type="ORF">UJA718_LOCUS12193</name>
</gene>
<accession>A0A820HJ96</accession>
<evidence type="ECO:0000313" key="5">
    <source>
        <dbReference type="EMBL" id="CAF4293870.1"/>
    </source>
</evidence>
<evidence type="ECO:0000256" key="1">
    <source>
        <dbReference type="SAM" id="SignalP"/>
    </source>
</evidence>
<dbReference type="Proteomes" id="UP000663851">
    <property type="component" value="Unassembled WGS sequence"/>
</dbReference>
<protein>
    <recommendedName>
        <fullName evidence="2">Pyrroloquinoline quinone-dependent pyranose dehydrogenase beta-propeller domain-containing protein</fullName>
    </recommendedName>
</protein>
<evidence type="ECO:0000313" key="6">
    <source>
        <dbReference type="Proteomes" id="UP000663873"/>
    </source>
</evidence>
<dbReference type="EMBL" id="CAJNXB010000669">
    <property type="protein sequence ID" value="CAF3082908.1"/>
    <property type="molecule type" value="Genomic_DNA"/>
</dbReference>
<keyword evidence="6" id="KW-1185">Reference proteome</keyword>
<dbReference type="PANTHER" id="PTHR19328">
    <property type="entry name" value="HEDGEHOG-INTERACTING PROTEIN"/>
    <property type="match status" value="1"/>
</dbReference>
<name>A0A820HJ96_9BILA</name>
<dbReference type="Proteomes" id="UP000663873">
    <property type="component" value="Unassembled WGS sequence"/>
</dbReference>
<evidence type="ECO:0000313" key="3">
    <source>
        <dbReference type="EMBL" id="CAF3082908.1"/>
    </source>
</evidence>
<dbReference type="InterPro" id="IPR054539">
    <property type="entry name" value="Beta-prop_PDH"/>
</dbReference>
<keyword evidence="1" id="KW-0732">Signal</keyword>
<dbReference type="Gene3D" id="2.120.10.30">
    <property type="entry name" value="TolB, C-terminal domain"/>
    <property type="match status" value="1"/>
</dbReference>